<dbReference type="Pfam" id="PF03364">
    <property type="entry name" value="Polyketide_cyc"/>
    <property type="match status" value="1"/>
</dbReference>
<dbReference type="Proteomes" id="UP000190541">
    <property type="component" value="Unassembled WGS sequence"/>
</dbReference>
<evidence type="ECO:0000256" key="1">
    <source>
        <dbReference type="ARBA" id="ARBA00008918"/>
    </source>
</evidence>
<feature type="domain" description="Coenzyme Q-binding protein COQ10 START" evidence="2">
    <location>
        <begin position="79"/>
        <end position="189"/>
    </location>
</feature>
<name>A0A1T5DAX5_9SPHI</name>
<dbReference type="InterPro" id="IPR023393">
    <property type="entry name" value="START-like_dom_sf"/>
</dbReference>
<evidence type="ECO:0000313" key="5">
    <source>
        <dbReference type="Proteomes" id="UP000190541"/>
    </source>
</evidence>
<dbReference type="InterPro" id="IPR047137">
    <property type="entry name" value="ORF3"/>
</dbReference>
<evidence type="ECO:0000259" key="3">
    <source>
        <dbReference type="Pfam" id="PF11127"/>
    </source>
</evidence>
<keyword evidence="5" id="KW-1185">Reference proteome</keyword>
<dbReference type="RefSeq" id="WP_176146198.1">
    <property type="nucleotide sequence ID" value="NZ_FUYS01000006.1"/>
</dbReference>
<sequence>MSRKIVKNVGTTERIVSIALGAYLGYNGLKNLRYQSVPALLASGYLFVRGGLGYCPISRWLGKKDIHNPAINVKAVMTVNKPREEVYRYWRALANLPSFMPHLHEVAEIDERRSHWIAEMPGMGGKIEWDAEIVKDEPNELIGWQSINGSPVKNAGKVQFYDAPRRGTEMRVIFSYHPPAGGLGTAAAKLLNPLFKGVIENEIYNFKRVMEAGEIPTTDGQPAGKRTGKLKLI</sequence>
<reference evidence="4 5" key="1">
    <citation type="submission" date="2017-02" db="EMBL/GenBank/DDBJ databases">
        <authorList>
            <person name="Peterson S.W."/>
        </authorList>
    </citation>
    <scope>NUCLEOTIDE SEQUENCE [LARGE SCALE GENOMIC DNA]</scope>
    <source>
        <strain evidence="4 5">DSM 22899</strain>
    </source>
</reference>
<dbReference type="EMBL" id="FUYS01000006">
    <property type="protein sequence ID" value="SKB68819.1"/>
    <property type="molecule type" value="Genomic_DNA"/>
</dbReference>
<protein>
    <submittedName>
        <fullName evidence="4">Uncharacterized membrane protein</fullName>
    </submittedName>
</protein>
<comment type="similarity">
    <text evidence="1">Belongs to the ribosome association toxin RatA family.</text>
</comment>
<dbReference type="Gene3D" id="3.30.530.20">
    <property type="match status" value="1"/>
</dbReference>
<dbReference type="Pfam" id="PF11127">
    <property type="entry name" value="YgaP-like_TM"/>
    <property type="match status" value="1"/>
</dbReference>
<dbReference type="PANTHER" id="PTHR33824:SF7">
    <property type="entry name" value="POLYKETIDE CYCLASE_DEHYDRASE AND LIPID TRANSPORT SUPERFAMILY PROTEIN"/>
    <property type="match status" value="1"/>
</dbReference>
<dbReference type="CDD" id="cd07817">
    <property type="entry name" value="SRPBCC_8"/>
    <property type="match status" value="1"/>
</dbReference>
<evidence type="ECO:0000313" key="4">
    <source>
        <dbReference type="EMBL" id="SKB68819.1"/>
    </source>
</evidence>
<dbReference type="AlphaFoldDB" id="A0A1T5DAX5"/>
<dbReference type="SUPFAM" id="SSF55961">
    <property type="entry name" value="Bet v1-like"/>
    <property type="match status" value="1"/>
</dbReference>
<dbReference type="InterPro" id="IPR005031">
    <property type="entry name" value="COQ10_START"/>
</dbReference>
<proteinExistence type="inferred from homology"/>
<dbReference type="STRING" id="623280.SAMN05660226_02662"/>
<organism evidence="4 5">
    <name type="scientific">Parapedobacter luteus</name>
    <dbReference type="NCBI Taxonomy" id="623280"/>
    <lineage>
        <taxon>Bacteria</taxon>
        <taxon>Pseudomonadati</taxon>
        <taxon>Bacteroidota</taxon>
        <taxon>Sphingobacteriia</taxon>
        <taxon>Sphingobacteriales</taxon>
        <taxon>Sphingobacteriaceae</taxon>
        <taxon>Parapedobacter</taxon>
    </lineage>
</organism>
<gene>
    <name evidence="4" type="ORF">SAMN05660226_02662</name>
</gene>
<dbReference type="PANTHER" id="PTHR33824">
    <property type="entry name" value="POLYKETIDE CYCLASE/DEHYDRASE AND LIPID TRANSPORT SUPERFAMILY PROTEIN"/>
    <property type="match status" value="1"/>
</dbReference>
<dbReference type="InterPro" id="IPR021309">
    <property type="entry name" value="YgaP-like_TM"/>
</dbReference>
<accession>A0A1T5DAX5</accession>
<evidence type="ECO:0000259" key="2">
    <source>
        <dbReference type="Pfam" id="PF03364"/>
    </source>
</evidence>
<feature type="domain" description="Inner membrane protein YgaP-like transmembrane" evidence="3">
    <location>
        <begin position="7"/>
        <end position="65"/>
    </location>
</feature>